<dbReference type="InterPro" id="IPR053876">
    <property type="entry name" value="Phage_int_M"/>
</dbReference>
<keyword evidence="3" id="KW-0238">DNA-binding</keyword>
<evidence type="ECO:0000256" key="3">
    <source>
        <dbReference type="ARBA" id="ARBA00023125"/>
    </source>
</evidence>
<comment type="similarity">
    <text evidence="1">Belongs to the 'phage' integrase family.</text>
</comment>
<dbReference type="Pfam" id="PF00589">
    <property type="entry name" value="Phage_integrase"/>
    <property type="match status" value="1"/>
</dbReference>
<name>A0A4R7JVI7_9GAMM</name>
<keyword evidence="8" id="KW-1185">Reference proteome</keyword>
<evidence type="ECO:0000256" key="5">
    <source>
        <dbReference type="SAM" id="MobiDB-lite"/>
    </source>
</evidence>
<evidence type="ECO:0000313" key="7">
    <source>
        <dbReference type="EMBL" id="TDT41497.1"/>
    </source>
</evidence>
<dbReference type="GO" id="GO:0003677">
    <property type="term" value="F:DNA binding"/>
    <property type="evidence" value="ECO:0007669"/>
    <property type="project" value="UniProtKB-KW"/>
</dbReference>
<dbReference type="InterPro" id="IPR002104">
    <property type="entry name" value="Integrase_catalytic"/>
</dbReference>
<dbReference type="PANTHER" id="PTHR30629">
    <property type="entry name" value="PROPHAGE INTEGRASE"/>
    <property type="match status" value="1"/>
</dbReference>
<dbReference type="GO" id="GO:0015074">
    <property type="term" value="P:DNA integration"/>
    <property type="evidence" value="ECO:0007669"/>
    <property type="project" value="UniProtKB-KW"/>
</dbReference>
<protein>
    <submittedName>
        <fullName evidence="7">Integrase</fullName>
    </submittedName>
</protein>
<feature type="domain" description="Tyr recombinase" evidence="6">
    <location>
        <begin position="250"/>
        <end position="440"/>
    </location>
</feature>
<organism evidence="7 8">
    <name type="scientific">Halospina denitrificans</name>
    <dbReference type="NCBI Taxonomy" id="332522"/>
    <lineage>
        <taxon>Bacteria</taxon>
        <taxon>Pseudomonadati</taxon>
        <taxon>Pseudomonadota</taxon>
        <taxon>Gammaproteobacteria</taxon>
        <taxon>Halospina</taxon>
    </lineage>
</organism>
<feature type="region of interest" description="Disordered" evidence="5">
    <location>
        <begin position="372"/>
        <end position="393"/>
    </location>
</feature>
<dbReference type="InterPro" id="IPR013762">
    <property type="entry name" value="Integrase-like_cat_sf"/>
</dbReference>
<dbReference type="GO" id="GO:0006310">
    <property type="term" value="P:DNA recombination"/>
    <property type="evidence" value="ECO:0007669"/>
    <property type="project" value="UniProtKB-KW"/>
</dbReference>
<accession>A0A4R7JVI7</accession>
<dbReference type="SUPFAM" id="SSF56349">
    <property type="entry name" value="DNA breaking-rejoining enzymes"/>
    <property type="match status" value="1"/>
</dbReference>
<dbReference type="RefSeq" id="WP_133735862.1">
    <property type="nucleotide sequence ID" value="NZ_SOAX01000003.1"/>
</dbReference>
<dbReference type="InterPro" id="IPR038488">
    <property type="entry name" value="Integrase_DNA-bd_sf"/>
</dbReference>
<dbReference type="InterPro" id="IPR050808">
    <property type="entry name" value="Phage_Integrase"/>
</dbReference>
<comment type="caution">
    <text evidence="7">The sequence shown here is derived from an EMBL/GenBank/DDBJ whole genome shotgun (WGS) entry which is preliminary data.</text>
</comment>
<dbReference type="CDD" id="cd00801">
    <property type="entry name" value="INT_P4_C"/>
    <property type="match status" value="1"/>
</dbReference>
<dbReference type="InterPro" id="IPR011010">
    <property type="entry name" value="DNA_brk_join_enz"/>
</dbReference>
<reference evidence="7 8" key="1">
    <citation type="submission" date="2019-03" db="EMBL/GenBank/DDBJ databases">
        <title>Genomic Encyclopedia of Type Strains, Phase IV (KMG-IV): sequencing the most valuable type-strain genomes for metagenomic binning, comparative biology and taxonomic classification.</title>
        <authorList>
            <person name="Goeker M."/>
        </authorList>
    </citation>
    <scope>NUCLEOTIDE SEQUENCE [LARGE SCALE GENOMIC DNA]</scope>
    <source>
        <strain evidence="7 8">DSM 15505</strain>
    </source>
</reference>
<feature type="compositionally biased region" description="Basic and acidic residues" evidence="5">
    <location>
        <begin position="372"/>
        <end position="383"/>
    </location>
</feature>
<evidence type="ECO:0000313" key="8">
    <source>
        <dbReference type="Proteomes" id="UP000295830"/>
    </source>
</evidence>
<keyword evidence="2" id="KW-0229">DNA integration</keyword>
<dbReference type="Proteomes" id="UP000295830">
    <property type="component" value="Unassembled WGS sequence"/>
</dbReference>
<dbReference type="EMBL" id="SOAX01000003">
    <property type="protein sequence ID" value="TDT41497.1"/>
    <property type="molecule type" value="Genomic_DNA"/>
</dbReference>
<dbReference type="Gene3D" id="3.30.160.390">
    <property type="entry name" value="Integrase, DNA-binding domain"/>
    <property type="match status" value="1"/>
</dbReference>
<keyword evidence="4" id="KW-0233">DNA recombination</keyword>
<gene>
    <name evidence="7" type="ORF">DES49_1592</name>
</gene>
<proteinExistence type="inferred from homology"/>
<dbReference type="Gene3D" id="1.10.443.10">
    <property type="entry name" value="Intergrase catalytic core"/>
    <property type="match status" value="1"/>
</dbReference>
<dbReference type="PANTHER" id="PTHR30629:SF2">
    <property type="entry name" value="PROPHAGE INTEGRASE INTS-RELATED"/>
    <property type="match status" value="1"/>
</dbReference>
<evidence type="ECO:0000256" key="4">
    <source>
        <dbReference type="ARBA" id="ARBA00023172"/>
    </source>
</evidence>
<dbReference type="Pfam" id="PF22022">
    <property type="entry name" value="Phage_int_M"/>
    <property type="match status" value="1"/>
</dbReference>
<dbReference type="InterPro" id="IPR025166">
    <property type="entry name" value="Integrase_DNA_bind_dom"/>
</dbReference>
<evidence type="ECO:0000256" key="2">
    <source>
        <dbReference type="ARBA" id="ARBA00022908"/>
    </source>
</evidence>
<dbReference type="Pfam" id="PF13356">
    <property type="entry name" value="Arm-DNA-bind_3"/>
    <property type="match status" value="1"/>
</dbReference>
<dbReference type="InterPro" id="IPR010998">
    <property type="entry name" value="Integrase_recombinase_N"/>
</dbReference>
<dbReference type="Gene3D" id="1.10.150.130">
    <property type="match status" value="1"/>
</dbReference>
<dbReference type="PROSITE" id="PS51898">
    <property type="entry name" value="TYR_RECOMBINASE"/>
    <property type="match status" value="1"/>
</dbReference>
<sequence length="463" mass="51791">MPKKAKEMTAKEVRDLKPRIGKDGKPYNTYYAVGGVSGLNLEAAATGGKSWVLRVAVGVQLDTKGNPKLDKNGYPKPQRQSIGLGGFPDVSLSQARDKAREIKEKIAQGINPLEEKKAARAALIAAQRRNVTFREVAKDCYDVKAAEFKNEKHSLQWWRTLEVNAFPSIGDMPINEISTDDVVRTLKPKWDSTPDAADRIRQRMGAVFEYALTGDKPIRTNPVNPARWENLKGKLPAFQAVKKKSGKANRHHPALPYKDMPRLMADLRSKHANGAKALQFAILTGARSEEVRKATWDEIDLTEKTWHLSAERMKADRPHTVPLSDAAVELLRTMPKKTPGNLIFGSAQGKVMSDNTLSKLIKDMHAADLKRGGDGYTDPKQDNRIATPHGTARSSFKEWARKATRYPDEYSEIALAHVNTDETRSAYARDELLAERRPMMQEWARYCYQGDQSESEDAEKEAG</sequence>
<evidence type="ECO:0000256" key="1">
    <source>
        <dbReference type="ARBA" id="ARBA00008857"/>
    </source>
</evidence>
<dbReference type="AlphaFoldDB" id="A0A4R7JVI7"/>
<evidence type="ECO:0000259" key="6">
    <source>
        <dbReference type="PROSITE" id="PS51898"/>
    </source>
</evidence>
<dbReference type="OrthoDB" id="9795573at2"/>